<gene>
    <name evidence="2" type="ORF">EUX98_g302</name>
</gene>
<evidence type="ECO:0000256" key="1">
    <source>
        <dbReference type="SAM" id="MobiDB-lite"/>
    </source>
</evidence>
<organism evidence="2 3">
    <name type="scientific">Antrodiella citrinella</name>
    <dbReference type="NCBI Taxonomy" id="2447956"/>
    <lineage>
        <taxon>Eukaryota</taxon>
        <taxon>Fungi</taxon>
        <taxon>Dikarya</taxon>
        <taxon>Basidiomycota</taxon>
        <taxon>Agaricomycotina</taxon>
        <taxon>Agaricomycetes</taxon>
        <taxon>Polyporales</taxon>
        <taxon>Steccherinaceae</taxon>
        <taxon>Antrodiella</taxon>
    </lineage>
</organism>
<dbReference type="AlphaFoldDB" id="A0A4S4N7G2"/>
<dbReference type="Proteomes" id="UP000308730">
    <property type="component" value="Unassembled WGS sequence"/>
</dbReference>
<accession>A0A4S4N7G2</accession>
<sequence>MTSSLTMANTLPDSSIPSSSSGLNLLVPPNSHDTSLHHMPNVLIVPPEEEHDDNPPWTFFDAKTDAKGEHSTTPDIDTLDVALGIFQQIDNRSPAFHRALSNESSDTVILPKKNSRGEDVASDDARNGDDIIEVVKVRRNEGMSDVTEGKGSGKPEKLGLELELCRGLASAGRDGYRRGYGGRCTPPPGDTQRVAAEINATISAVLFHAQENIFERNHGHFYQCEHFGRTRITCFLRFLHHIYSLRGVLPHTRVFVK</sequence>
<protein>
    <submittedName>
        <fullName evidence="2">Uncharacterized protein</fullName>
    </submittedName>
</protein>
<dbReference type="OrthoDB" id="3066311at2759"/>
<evidence type="ECO:0000313" key="3">
    <source>
        <dbReference type="Proteomes" id="UP000308730"/>
    </source>
</evidence>
<feature type="compositionally biased region" description="Polar residues" evidence="1">
    <location>
        <begin position="1"/>
        <end position="13"/>
    </location>
</feature>
<dbReference type="EMBL" id="SGPM01000002">
    <property type="protein sequence ID" value="THH33901.1"/>
    <property type="molecule type" value="Genomic_DNA"/>
</dbReference>
<feature type="region of interest" description="Disordered" evidence="1">
    <location>
        <begin position="1"/>
        <end position="32"/>
    </location>
</feature>
<name>A0A4S4N7G2_9APHY</name>
<evidence type="ECO:0000313" key="2">
    <source>
        <dbReference type="EMBL" id="THH33901.1"/>
    </source>
</evidence>
<reference evidence="2 3" key="1">
    <citation type="submission" date="2019-02" db="EMBL/GenBank/DDBJ databases">
        <title>Genome sequencing of the rare red list fungi Antrodiella citrinella (Flaviporus citrinellus).</title>
        <authorList>
            <person name="Buettner E."/>
            <person name="Kellner H."/>
        </authorList>
    </citation>
    <scope>NUCLEOTIDE SEQUENCE [LARGE SCALE GENOMIC DNA]</scope>
    <source>
        <strain evidence="2 3">DSM 108506</strain>
    </source>
</reference>
<keyword evidence="3" id="KW-1185">Reference proteome</keyword>
<comment type="caution">
    <text evidence="2">The sequence shown here is derived from an EMBL/GenBank/DDBJ whole genome shotgun (WGS) entry which is preliminary data.</text>
</comment>
<proteinExistence type="predicted"/>